<name>A0A7C9DX04_OPUST</name>
<reference evidence="1" key="1">
    <citation type="journal article" date="2013" name="J. Plant Res.">
        <title>Effect of fungi and light on seed germination of three Opuntia species from semiarid lands of central Mexico.</title>
        <authorList>
            <person name="Delgado-Sanchez P."/>
            <person name="Jimenez-Bremont J.F."/>
            <person name="Guerrero-Gonzalez Mde L."/>
            <person name="Flores J."/>
        </authorList>
    </citation>
    <scope>NUCLEOTIDE SEQUENCE</scope>
    <source>
        <tissue evidence="1">Cladode</tissue>
    </source>
</reference>
<organism evidence="1">
    <name type="scientific">Opuntia streptacantha</name>
    <name type="common">Prickly pear cactus</name>
    <name type="synonym">Opuntia cardona</name>
    <dbReference type="NCBI Taxonomy" id="393608"/>
    <lineage>
        <taxon>Eukaryota</taxon>
        <taxon>Viridiplantae</taxon>
        <taxon>Streptophyta</taxon>
        <taxon>Embryophyta</taxon>
        <taxon>Tracheophyta</taxon>
        <taxon>Spermatophyta</taxon>
        <taxon>Magnoliopsida</taxon>
        <taxon>eudicotyledons</taxon>
        <taxon>Gunneridae</taxon>
        <taxon>Pentapetalae</taxon>
        <taxon>Caryophyllales</taxon>
        <taxon>Cactineae</taxon>
        <taxon>Cactaceae</taxon>
        <taxon>Opuntioideae</taxon>
        <taxon>Opuntia</taxon>
    </lineage>
</organism>
<reference evidence="1" key="2">
    <citation type="submission" date="2020-07" db="EMBL/GenBank/DDBJ databases">
        <authorList>
            <person name="Vera ALvarez R."/>
            <person name="Arias-Moreno D.M."/>
            <person name="Jimenez-Jacinto V."/>
            <person name="Jimenez-Bremont J.F."/>
            <person name="Swaminathan K."/>
            <person name="Moose S.P."/>
            <person name="Guerrero-Gonzalez M.L."/>
            <person name="Marino-Ramirez L."/>
            <person name="Landsman D."/>
            <person name="Rodriguez-Kessler M."/>
            <person name="Delgado-Sanchez P."/>
        </authorList>
    </citation>
    <scope>NUCLEOTIDE SEQUENCE</scope>
    <source>
        <tissue evidence="1">Cladode</tissue>
    </source>
</reference>
<dbReference type="EMBL" id="GISG01178364">
    <property type="protein sequence ID" value="MBA4653302.1"/>
    <property type="molecule type" value="Transcribed_RNA"/>
</dbReference>
<protein>
    <submittedName>
        <fullName evidence="1">Uncharacterized protein</fullName>
    </submittedName>
</protein>
<evidence type="ECO:0000313" key="1">
    <source>
        <dbReference type="EMBL" id="MBA4653302.1"/>
    </source>
</evidence>
<sequence length="134" mass="15280">MESHVEEDGIEQLPSNILKINVNSLRETPPQGCIQVFLLLVTECLIKSKFVLQEIDLLFATGTANNIATSQLCKLPNQLAHSSRCCRNKHTFSFLRSSDLIETSIRCHSWHAKYPSIVGKRNISMLDLKEKLWR</sequence>
<proteinExistence type="predicted"/>
<accession>A0A7C9DX04</accession>
<dbReference type="AlphaFoldDB" id="A0A7C9DX04"/>